<evidence type="ECO:0000313" key="2">
    <source>
        <dbReference type="EMBL" id="TPG36207.1"/>
    </source>
</evidence>
<dbReference type="EMBL" id="RCZH01000015">
    <property type="protein sequence ID" value="TPG36207.1"/>
    <property type="molecule type" value="Genomic_DNA"/>
</dbReference>
<keyword evidence="2" id="KW-0489">Methyltransferase</keyword>
<dbReference type="SUPFAM" id="SSF53335">
    <property type="entry name" value="S-adenosyl-L-methionine-dependent methyltransferases"/>
    <property type="match status" value="1"/>
</dbReference>
<dbReference type="Pfam" id="PF13649">
    <property type="entry name" value="Methyltransf_25"/>
    <property type="match status" value="1"/>
</dbReference>
<evidence type="ECO:0000313" key="3">
    <source>
        <dbReference type="Proteomes" id="UP000319700"/>
    </source>
</evidence>
<dbReference type="GO" id="GO:0032259">
    <property type="term" value="P:methylation"/>
    <property type="evidence" value="ECO:0007669"/>
    <property type="project" value="UniProtKB-KW"/>
</dbReference>
<comment type="caution">
    <text evidence="2">The sequence shown here is derived from an EMBL/GenBank/DDBJ whole genome shotgun (WGS) entry which is preliminary data.</text>
</comment>
<dbReference type="CDD" id="cd02440">
    <property type="entry name" value="AdoMet_MTases"/>
    <property type="match status" value="1"/>
</dbReference>
<sequence length="201" mass="22731">MWDDRYKDESYAYGKKPNLFFAEQIEKLNPGSILMPADGEGRNGVYAAKLGWQVTSFDLSEEGKSKTLSLANEQNVIVDYFVGDFEHLQFENSTYDAIGLIYAHFPADKKSMFHRKLNNYLKPGGIVIFEAFGKKHLAYNSQNPKVGGPTASDMLFSMSEVIADFNNYDIMLLEEQEVSLDEGIYHIGKGSVIRFVGRKRS</sequence>
<reference evidence="2 3" key="1">
    <citation type="journal article" date="2019" name="Environ. Microbiol.">
        <title>Species interactions and distinct microbial communities in high Arctic permafrost affected cryosols are associated with the CH4 and CO2 gas fluxes.</title>
        <authorList>
            <person name="Altshuler I."/>
            <person name="Hamel J."/>
            <person name="Turney S."/>
            <person name="Magnuson E."/>
            <person name="Levesque R."/>
            <person name="Greer C."/>
            <person name="Whyte L.G."/>
        </authorList>
    </citation>
    <scope>NUCLEOTIDE SEQUENCE [LARGE SCALE GENOMIC DNA]</scope>
    <source>
        <strain evidence="2 3">42</strain>
    </source>
</reference>
<dbReference type="Proteomes" id="UP000319700">
    <property type="component" value="Unassembled WGS sequence"/>
</dbReference>
<accession>A0A502EFI2</accession>
<dbReference type="OrthoDB" id="9804312at2"/>
<keyword evidence="2" id="KW-0808">Transferase</keyword>
<dbReference type="GO" id="GO:0008168">
    <property type="term" value="F:methyltransferase activity"/>
    <property type="evidence" value="ECO:0007669"/>
    <property type="project" value="UniProtKB-KW"/>
</dbReference>
<evidence type="ECO:0000259" key="1">
    <source>
        <dbReference type="Pfam" id="PF13649"/>
    </source>
</evidence>
<feature type="domain" description="Methyltransferase" evidence="1">
    <location>
        <begin position="37"/>
        <end position="125"/>
    </location>
</feature>
<dbReference type="Gene3D" id="3.40.50.150">
    <property type="entry name" value="Vaccinia Virus protein VP39"/>
    <property type="match status" value="1"/>
</dbReference>
<organism evidence="2 3">
    <name type="scientific">Flavobacterium pectinovorum</name>
    <dbReference type="NCBI Taxonomy" id="29533"/>
    <lineage>
        <taxon>Bacteria</taxon>
        <taxon>Pseudomonadati</taxon>
        <taxon>Bacteroidota</taxon>
        <taxon>Flavobacteriia</taxon>
        <taxon>Flavobacteriales</taxon>
        <taxon>Flavobacteriaceae</taxon>
        <taxon>Flavobacterium</taxon>
    </lineage>
</organism>
<protein>
    <submittedName>
        <fullName evidence="2">Class I SAM-dependent methyltransferase</fullName>
    </submittedName>
</protein>
<name>A0A502EFI2_9FLAO</name>
<dbReference type="InterPro" id="IPR041698">
    <property type="entry name" value="Methyltransf_25"/>
</dbReference>
<dbReference type="AlphaFoldDB" id="A0A502EFI2"/>
<gene>
    <name evidence="2" type="ORF">EAH81_20545</name>
</gene>
<proteinExistence type="predicted"/>
<dbReference type="InterPro" id="IPR029063">
    <property type="entry name" value="SAM-dependent_MTases_sf"/>
</dbReference>
<keyword evidence="3" id="KW-1185">Reference proteome</keyword>